<dbReference type="InterPro" id="IPR004089">
    <property type="entry name" value="MCPsignal_dom"/>
</dbReference>
<keyword evidence="7" id="KW-0812">Transmembrane</keyword>
<feature type="domain" description="Methyl-accepting transducer" evidence="8">
    <location>
        <begin position="143"/>
        <end position="379"/>
    </location>
</feature>
<reference evidence="10 12" key="1">
    <citation type="submission" date="2015-07" db="EMBL/GenBank/DDBJ databases">
        <title>Fjat-14205 dsm 2895.</title>
        <authorList>
            <person name="Liu B."/>
            <person name="Wang J."/>
            <person name="Zhu Y."/>
            <person name="Liu G."/>
            <person name="Chen Q."/>
            <person name="Chen Z."/>
            <person name="Lan J."/>
            <person name="Che J."/>
            <person name="Ge C."/>
            <person name="Shi H."/>
            <person name="Pan Z."/>
            <person name="Liu X."/>
        </authorList>
    </citation>
    <scope>NUCLEOTIDE SEQUENCE [LARGE SCALE GENOMIC DNA]</scope>
    <source>
        <strain evidence="10 12">DSM 2895</strain>
    </source>
</reference>
<dbReference type="SMART" id="SM00283">
    <property type="entry name" value="MA"/>
    <property type="match status" value="1"/>
</dbReference>
<dbReference type="CDD" id="cd06225">
    <property type="entry name" value="HAMP"/>
    <property type="match status" value="1"/>
</dbReference>
<dbReference type="SUPFAM" id="SSF58104">
    <property type="entry name" value="Methyl-accepting chemotaxis protein (MCP) signaling domain"/>
    <property type="match status" value="1"/>
</dbReference>
<evidence type="ECO:0000313" key="13">
    <source>
        <dbReference type="Proteomes" id="UP000182836"/>
    </source>
</evidence>
<dbReference type="Gene3D" id="1.10.287.950">
    <property type="entry name" value="Methyl-accepting chemotaxis protein"/>
    <property type="match status" value="1"/>
</dbReference>
<evidence type="ECO:0000256" key="4">
    <source>
        <dbReference type="ARBA" id="ARBA00023224"/>
    </source>
</evidence>
<keyword evidence="4 6" id="KW-0807">Transducer</keyword>
<dbReference type="InterPro" id="IPR003660">
    <property type="entry name" value="HAMP_dom"/>
</dbReference>
<sequence length="429" mass="46979">MEGKPAYSFGLVKKLVLGISGLSAVTYGTSAFFIFVISDYVTHIIPDWLFTLLTLVLGVIWSGIFGWIIARWLVKPIVELEQAASRASAGDLRVEIREMDSGDEIAALSRSFARMINNLRTMIQDINYSSEHTAASVTELTVASDEAATQIEQISVTMEQIAHGAENQARHTRTMVESVEAADELCREATDYAENSRQLSKQMIATLTESGKVVQSLVEGMHKLAQENEHSIATVRRLEQNAEQVGNITRVVSELAGQTNLLALNASIEAARAGEHGKGFAVVADEVRQLADESGKAASNITTLIEQMQREVTSAVKQIQEQVIIADTESKRGEQTTQALRNISGSVHEVVDAVERIASLIERQSESMKVMMRDARDVAQVAHETARGAEVISQAAQEQTAFMEEVAAAGQVLRTQSEQLKEYVSKFQL</sequence>
<evidence type="ECO:0000313" key="11">
    <source>
        <dbReference type="EMBL" id="SDI44356.1"/>
    </source>
</evidence>
<reference evidence="11 13" key="2">
    <citation type="submission" date="2016-10" db="EMBL/GenBank/DDBJ databases">
        <authorList>
            <person name="de Groot N.N."/>
        </authorList>
    </citation>
    <scope>NUCLEOTIDE SEQUENCE [LARGE SCALE GENOMIC DNA]</scope>
    <source>
        <strain evidence="11 13">DSM 2895</strain>
    </source>
</reference>
<keyword evidence="12" id="KW-1185">Reference proteome</keyword>
<dbReference type="SMART" id="SM00304">
    <property type="entry name" value="HAMP"/>
    <property type="match status" value="1"/>
</dbReference>
<dbReference type="PANTHER" id="PTHR32089:SF112">
    <property type="entry name" value="LYSOZYME-LIKE PROTEIN-RELATED"/>
    <property type="match status" value="1"/>
</dbReference>
<evidence type="ECO:0000313" key="10">
    <source>
        <dbReference type="EMBL" id="KON94498.1"/>
    </source>
</evidence>
<dbReference type="STRING" id="47500.AF333_02325"/>
<comment type="similarity">
    <text evidence="5">Belongs to the methyl-accepting chemotaxis (MCP) protein family.</text>
</comment>
<evidence type="ECO:0000259" key="9">
    <source>
        <dbReference type="PROSITE" id="PS50885"/>
    </source>
</evidence>
<keyword evidence="7" id="KW-1133">Transmembrane helix</keyword>
<dbReference type="Pfam" id="PF00672">
    <property type="entry name" value="HAMP"/>
    <property type="match status" value="1"/>
</dbReference>
<evidence type="ECO:0000256" key="1">
    <source>
        <dbReference type="ARBA" id="ARBA00004236"/>
    </source>
</evidence>
<evidence type="ECO:0000256" key="2">
    <source>
        <dbReference type="ARBA" id="ARBA00022475"/>
    </source>
</evidence>
<evidence type="ECO:0000256" key="5">
    <source>
        <dbReference type="ARBA" id="ARBA00029447"/>
    </source>
</evidence>
<dbReference type="PATRIC" id="fig|47500.8.peg.2804"/>
<dbReference type="GO" id="GO:0005886">
    <property type="term" value="C:plasma membrane"/>
    <property type="evidence" value="ECO:0007669"/>
    <property type="project" value="UniProtKB-SubCell"/>
</dbReference>
<dbReference type="AlphaFoldDB" id="A0A0D1XD71"/>
<protein>
    <submittedName>
        <fullName evidence="11">Methyl-accepting chemotaxis protein</fullName>
    </submittedName>
</protein>
<gene>
    <name evidence="10" type="ORF">AF333_02325</name>
    <name evidence="11" type="ORF">SAMN04487909_10434</name>
</gene>
<name>A0A0D1XD71_ANEMI</name>
<dbReference type="PROSITE" id="PS50111">
    <property type="entry name" value="CHEMOTAXIS_TRANSDUC_2"/>
    <property type="match status" value="1"/>
</dbReference>
<dbReference type="EMBL" id="LGUG01000004">
    <property type="protein sequence ID" value="KON94498.1"/>
    <property type="molecule type" value="Genomic_DNA"/>
</dbReference>
<dbReference type="Proteomes" id="UP000037269">
    <property type="component" value="Unassembled WGS sequence"/>
</dbReference>
<evidence type="ECO:0000313" key="12">
    <source>
        <dbReference type="Proteomes" id="UP000037269"/>
    </source>
</evidence>
<dbReference type="EMBL" id="FNED01000004">
    <property type="protein sequence ID" value="SDI44356.1"/>
    <property type="molecule type" value="Genomic_DNA"/>
</dbReference>
<feature type="transmembrane region" description="Helical" evidence="7">
    <location>
        <begin position="49"/>
        <end position="74"/>
    </location>
</feature>
<organism evidence="10 12">
    <name type="scientific">Aneurinibacillus migulanus</name>
    <name type="common">Bacillus migulanus</name>
    <dbReference type="NCBI Taxonomy" id="47500"/>
    <lineage>
        <taxon>Bacteria</taxon>
        <taxon>Bacillati</taxon>
        <taxon>Bacillota</taxon>
        <taxon>Bacilli</taxon>
        <taxon>Bacillales</taxon>
        <taxon>Paenibacillaceae</taxon>
        <taxon>Aneurinibacillus group</taxon>
        <taxon>Aneurinibacillus</taxon>
    </lineage>
</organism>
<dbReference type="GO" id="GO:0007165">
    <property type="term" value="P:signal transduction"/>
    <property type="evidence" value="ECO:0007669"/>
    <property type="project" value="UniProtKB-KW"/>
</dbReference>
<evidence type="ECO:0000256" key="7">
    <source>
        <dbReference type="SAM" id="Phobius"/>
    </source>
</evidence>
<dbReference type="OrthoDB" id="2489132at2"/>
<dbReference type="PROSITE" id="PS50885">
    <property type="entry name" value="HAMP"/>
    <property type="match status" value="1"/>
</dbReference>
<dbReference type="RefSeq" id="WP_043067547.1">
    <property type="nucleotide sequence ID" value="NZ_BJOA01000165.1"/>
</dbReference>
<dbReference type="Gene3D" id="6.10.340.10">
    <property type="match status" value="1"/>
</dbReference>
<evidence type="ECO:0000256" key="6">
    <source>
        <dbReference type="PROSITE-ProRule" id="PRU00284"/>
    </source>
</evidence>
<feature type="transmembrane region" description="Helical" evidence="7">
    <location>
        <begin position="15"/>
        <end position="37"/>
    </location>
</feature>
<feature type="domain" description="HAMP" evidence="9">
    <location>
        <begin position="71"/>
        <end position="124"/>
    </location>
</feature>
<dbReference type="PANTHER" id="PTHR32089">
    <property type="entry name" value="METHYL-ACCEPTING CHEMOTAXIS PROTEIN MCPB"/>
    <property type="match status" value="1"/>
</dbReference>
<evidence type="ECO:0000256" key="3">
    <source>
        <dbReference type="ARBA" id="ARBA00023136"/>
    </source>
</evidence>
<proteinExistence type="inferred from homology"/>
<dbReference type="GeneID" id="42304049"/>
<comment type="subcellular location">
    <subcellularLocation>
        <location evidence="1">Cell membrane</location>
    </subcellularLocation>
</comment>
<dbReference type="Proteomes" id="UP000182836">
    <property type="component" value="Unassembled WGS sequence"/>
</dbReference>
<accession>A0A0D1XD71</accession>
<keyword evidence="2" id="KW-1003">Cell membrane</keyword>
<evidence type="ECO:0000259" key="8">
    <source>
        <dbReference type="PROSITE" id="PS50111"/>
    </source>
</evidence>
<keyword evidence="3 7" id="KW-0472">Membrane</keyword>
<dbReference type="Pfam" id="PF00015">
    <property type="entry name" value="MCPsignal"/>
    <property type="match status" value="1"/>
</dbReference>